<organism evidence="1 2">
    <name type="scientific">Solanum verrucosum</name>
    <dbReference type="NCBI Taxonomy" id="315347"/>
    <lineage>
        <taxon>Eukaryota</taxon>
        <taxon>Viridiplantae</taxon>
        <taxon>Streptophyta</taxon>
        <taxon>Embryophyta</taxon>
        <taxon>Tracheophyta</taxon>
        <taxon>Spermatophyta</taxon>
        <taxon>Magnoliopsida</taxon>
        <taxon>eudicotyledons</taxon>
        <taxon>Gunneridae</taxon>
        <taxon>Pentapetalae</taxon>
        <taxon>asterids</taxon>
        <taxon>lamiids</taxon>
        <taxon>Solanales</taxon>
        <taxon>Solanaceae</taxon>
        <taxon>Solanoideae</taxon>
        <taxon>Solaneae</taxon>
        <taxon>Solanum</taxon>
    </lineage>
</organism>
<keyword evidence="2" id="KW-1185">Reference proteome</keyword>
<dbReference type="AlphaFoldDB" id="A0AAF0U9Z8"/>
<name>A0AAF0U9Z8_SOLVR</name>
<reference evidence="1" key="1">
    <citation type="submission" date="2023-08" db="EMBL/GenBank/DDBJ databases">
        <title>A de novo genome assembly of Solanum verrucosum Schlechtendal, a Mexican diploid species geographically isolated from the other diploid A-genome species in potato relatives.</title>
        <authorList>
            <person name="Hosaka K."/>
        </authorList>
    </citation>
    <scope>NUCLEOTIDE SEQUENCE</scope>
    <source>
        <tissue evidence="1">Young leaves</tissue>
    </source>
</reference>
<evidence type="ECO:0000313" key="2">
    <source>
        <dbReference type="Proteomes" id="UP001234989"/>
    </source>
</evidence>
<dbReference type="EMBL" id="CP133619">
    <property type="protein sequence ID" value="WMV41816.1"/>
    <property type="molecule type" value="Genomic_DNA"/>
</dbReference>
<proteinExistence type="predicted"/>
<protein>
    <submittedName>
        <fullName evidence="1">Uncharacterized protein</fullName>
    </submittedName>
</protein>
<accession>A0AAF0U9Z8</accession>
<evidence type="ECO:0000313" key="1">
    <source>
        <dbReference type="EMBL" id="WMV41816.1"/>
    </source>
</evidence>
<dbReference type="Proteomes" id="UP001234989">
    <property type="component" value="Chromosome 8"/>
</dbReference>
<gene>
    <name evidence="1" type="ORF">MTR67_035201</name>
</gene>
<sequence>MSRFSDRKRRRKGVDGAIARAISEMIVASRLRPSVVEKCSDKFTRALDELERVNHQVYLTWLTGKLPGPP</sequence>